<reference evidence="6 7" key="1">
    <citation type="submission" date="2014-10" db="EMBL/GenBank/DDBJ databases">
        <title>Draft genome of the hookworm Ancylostoma caninum.</title>
        <authorList>
            <person name="Mitreva M."/>
        </authorList>
    </citation>
    <scope>NUCLEOTIDE SEQUENCE [LARGE SCALE GENOMIC DNA]</scope>
    <source>
        <strain evidence="6 7">Baltimore</strain>
    </source>
</reference>
<dbReference type="SUPFAM" id="SSF48452">
    <property type="entry name" value="TPR-like"/>
    <property type="match status" value="1"/>
</dbReference>
<dbReference type="PANTHER" id="PTHR16263">
    <property type="entry name" value="TETRATRICOPEPTIDE REPEAT PROTEIN 38"/>
    <property type="match status" value="1"/>
</dbReference>
<evidence type="ECO:0000256" key="5">
    <source>
        <dbReference type="SAM" id="Coils"/>
    </source>
</evidence>
<dbReference type="InterPro" id="IPR011990">
    <property type="entry name" value="TPR-like_helical_dom_sf"/>
</dbReference>
<dbReference type="EMBL" id="JOJR01000791">
    <property type="protein sequence ID" value="RCN34361.1"/>
    <property type="molecule type" value="Genomic_DNA"/>
</dbReference>
<sequence length="412" mass="46779">MAEWCADHLRDVEGWRSSGLALSTTSNECAKLFDAALRQFVSWTDCKQLDGLEKTLEAMQAADGSAVLPRAFALGLEGIGTGIGARTNETFRKALEDLQVDAAKYGNEREKLHARAVQQFGEGYLHGMLAFGLEECEQYGEAEREALKALEANRYDCWATHARAHVLEMEGRFDEGIKFLESTVEDWKPGWMLAAHNYWHNALYYIEKHQNYEVPLTIFDNEICPRAVKSGAMLDIVDAVSMLWRLELEGVNVGDRWRNLPNLKEHVDDHVLFFNDIHMSIALQKGGYRDDEAEMRKTLIDFSKTASDDYDQARICREVGVAVYDGISQYILGDFDKCAKNMLPIRDRIYTIGGSNAQRDLFTQTMIHACINSSDPEIFSKAPVILDERNSIKKNSPINERLAAEFRRRHPL</sequence>
<keyword evidence="3" id="KW-0677">Repeat</keyword>
<evidence type="ECO:0000313" key="7">
    <source>
        <dbReference type="Proteomes" id="UP000252519"/>
    </source>
</evidence>
<comment type="similarity">
    <text evidence="1">Belongs to the TTC38 family.</text>
</comment>
<evidence type="ECO:0000313" key="6">
    <source>
        <dbReference type="EMBL" id="RCN34361.1"/>
    </source>
</evidence>
<accession>A0A368FQ41</accession>
<protein>
    <recommendedName>
        <fullName evidence="2">Tetratricopeptide repeat protein 38</fullName>
    </recommendedName>
</protein>
<evidence type="ECO:0000256" key="1">
    <source>
        <dbReference type="ARBA" id="ARBA00005857"/>
    </source>
</evidence>
<feature type="coiled-coil region" evidence="5">
    <location>
        <begin position="95"/>
        <end position="153"/>
    </location>
</feature>
<keyword evidence="7" id="KW-1185">Reference proteome</keyword>
<evidence type="ECO:0000256" key="4">
    <source>
        <dbReference type="ARBA" id="ARBA00022803"/>
    </source>
</evidence>
<proteinExistence type="inferred from homology"/>
<dbReference type="InterPro" id="IPR033891">
    <property type="entry name" value="TTC38"/>
</dbReference>
<gene>
    <name evidence="6" type="ORF">ANCCAN_19791</name>
</gene>
<organism evidence="6 7">
    <name type="scientific">Ancylostoma caninum</name>
    <name type="common">Dog hookworm</name>
    <dbReference type="NCBI Taxonomy" id="29170"/>
    <lineage>
        <taxon>Eukaryota</taxon>
        <taxon>Metazoa</taxon>
        <taxon>Ecdysozoa</taxon>
        <taxon>Nematoda</taxon>
        <taxon>Chromadorea</taxon>
        <taxon>Rhabditida</taxon>
        <taxon>Rhabditina</taxon>
        <taxon>Rhabditomorpha</taxon>
        <taxon>Strongyloidea</taxon>
        <taxon>Ancylostomatidae</taxon>
        <taxon>Ancylostomatinae</taxon>
        <taxon>Ancylostoma</taxon>
    </lineage>
</organism>
<dbReference type="AlphaFoldDB" id="A0A368FQ41"/>
<dbReference type="OrthoDB" id="1427555at2759"/>
<evidence type="ECO:0000256" key="3">
    <source>
        <dbReference type="ARBA" id="ARBA00022737"/>
    </source>
</evidence>
<dbReference type="Proteomes" id="UP000252519">
    <property type="component" value="Unassembled WGS sequence"/>
</dbReference>
<name>A0A368FQ41_ANCCA</name>
<keyword evidence="5" id="KW-0175">Coiled coil</keyword>
<comment type="caution">
    <text evidence="6">The sequence shown here is derived from an EMBL/GenBank/DDBJ whole genome shotgun (WGS) entry which is preliminary data.</text>
</comment>
<keyword evidence="4" id="KW-0802">TPR repeat</keyword>
<dbReference type="Gene3D" id="1.25.40.10">
    <property type="entry name" value="Tetratricopeptide repeat domain"/>
    <property type="match status" value="1"/>
</dbReference>
<dbReference type="CDD" id="cd05804">
    <property type="entry name" value="StaR_like"/>
    <property type="match status" value="1"/>
</dbReference>
<evidence type="ECO:0000256" key="2">
    <source>
        <dbReference type="ARBA" id="ARBA00019992"/>
    </source>
</evidence>
<dbReference type="PANTHER" id="PTHR16263:SF4">
    <property type="entry name" value="TETRATRICOPEPTIDE REPEAT PROTEIN 38"/>
    <property type="match status" value="1"/>
</dbReference>